<dbReference type="EMBL" id="BAABGJ010000080">
    <property type="protein sequence ID" value="GAA4356018.1"/>
    <property type="molecule type" value="Genomic_DNA"/>
</dbReference>
<dbReference type="Gene3D" id="1.10.3730.20">
    <property type="match status" value="1"/>
</dbReference>
<dbReference type="RefSeq" id="WP_345541228.1">
    <property type="nucleotide sequence ID" value="NZ_BAABGJ010000080.1"/>
</dbReference>
<keyword evidence="1" id="KW-0812">Transmembrane</keyword>
<evidence type="ECO:0000313" key="3">
    <source>
        <dbReference type="EMBL" id="GAA4356018.1"/>
    </source>
</evidence>
<keyword evidence="4" id="KW-1185">Reference proteome</keyword>
<dbReference type="InterPro" id="IPR037185">
    <property type="entry name" value="EmrE-like"/>
</dbReference>
<accession>A0ABP8ICU9</accession>
<feature type="transmembrane region" description="Helical" evidence="1">
    <location>
        <begin position="213"/>
        <end position="235"/>
    </location>
</feature>
<sequence>MNEKSIGTLQMMAAMLISGTIGWFVVYSGQPIIPLLFWRCVFGAATLALVCALTGSLPRRLTLRQIGWAAVGGVAIVLNWLLIFASFSRASISVAIAVYNTQPFMLIGLGALFFSERITATKLMWLAIAFAGVLLIVQARPSAAAYAGPDTAYIAGVVMALGAAFFYAVASIVTKKLGDMPPHLIALIHVCVGALMIAPFADLTNLPAGTRVWADFLVMGAVYTGLVFALLYGAIQKLPTHSIGALSFLYPIVAMVVDFLAFDHRLKPLQFVGSAAILLAAAGMTLGWSLQRAKPSAQP</sequence>
<protein>
    <submittedName>
        <fullName evidence="3">DMT family transporter</fullName>
    </submittedName>
</protein>
<organism evidence="3 4">
    <name type="scientific">Variovorax defluvii</name>
    <dbReference type="NCBI Taxonomy" id="913761"/>
    <lineage>
        <taxon>Bacteria</taxon>
        <taxon>Pseudomonadati</taxon>
        <taxon>Pseudomonadota</taxon>
        <taxon>Betaproteobacteria</taxon>
        <taxon>Burkholderiales</taxon>
        <taxon>Comamonadaceae</taxon>
        <taxon>Variovorax</taxon>
    </lineage>
</organism>
<proteinExistence type="predicted"/>
<feature type="domain" description="EamA" evidence="2">
    <location>
        <begin position="155"/>
        <end position="285"/>
    </location>
</feature>
<evidence type="ECO:0000256" key="1">
    <source>
        <dbReference type="SAM" id="Phobius"/>
    </source>
</evidence>
<feature type="transmembrane region" description="Helical" evidence="1">
    <location>
        <begin position="123"/>
        <end position="140"/>
    </location>
</feature>
<evidence type="ECO:0000313" key="4">
    <source>
        <dbReference type="Proteomes" id="UP001500975"/>
    </source>
</evidence>
<feature type="transmembrane region" description="Helical" evidence="1">
    <location>
        <begin position="36"/>
        <end position="54"/>
    </location>
</feature>
<gene>
    <name evidence="3" type="ORF">GCM10023165_48710</name>
</gene>
<keyword evidence="1" id="KW-0472">Membrane</keyword>
<feature type="transmembrane region" description="Helical" evidence="1">
    <location>
        <begin position="268"/>
        <end position="290"/>
    </location>
</feature>
<dbReference type="Pfam" id="PF00892">
    <property type="entry name" value="EamA"/>
    <property type="match status" value="2"/>
</dbReference>
<evidence type="ECO:0000259" key="2">
    <source>
        <dbReference type="Pfam" id="PF00892"/>
    </source>
</evidence>
<feature type="transmembrane region" description="Helical" evidence="1">
    <location>
        <begin position="66"/>
        <end position="86"/>
    </location>
</feature>
<feature type="transmembrane region" description="Helical" evidence="1">
    <location>
        <begin position="92"/>
        <end position="114"/>
    </location>
</feature>
<feature type="transmembrane region" description="Helical" evidence="1">
    <location>
        <begin position="242"/>
        <end position="262"/>
    </location>
</feature>
<feature type="transmembrane region" description="Helical" evidence="1">
    <location>
        <begin position="12"/>
        <end position="30"/>
    </location>
</feature>
<feature type="transmembrane region" description="Helical" evidence="1">
    <location>
        <begin position="184"/>
        <end position="201"/>
    </location>
</feature>
<dbReference type="SUPFAM" id="SSF103481">
    <property type="entry name" value="Multidrug resistance efflux transporter EmrE"/>
    <property type="match status" value="2"/>
</dbReference>
<feature type="domain" description="EamA" evidence="2">
    <location>
        <begin position="6"/>
        <end position="137"/>
    </location>
</feature>
<dbReference type="PANTHER" id="PTHR22911:SF102">
    <property type="entry name" value="MEMBRANE PROTEIN"/>
    <property type="match status" value="1"/>
</dbReference>
<keyword evidence="1" id="KW-1133">Transmembrane helix</keyword>
<comment type="caution">
    <text evidence="3">The sequence shown here is derived from an EMBL/GenBank/DDBJ whole genome shotgun (WGS) entry which is preliminary data.</text>
</comment>
<feature type="transmembrane region" description="Helical" evidence="1">
    <location>
        <begin position="152"/>
        <end position="172"/>
    </location>
</feature>
<dbReference type="PANTHER" id="PTHR22911">
    <property type="entry name" value="ACYL-MALONYL CONDENSING ENZYME-RELATED"/>
    <property type="match status" value="1"/>
</dbReference>
<dbReference type="InterPro" id="IPR000620">
    <property type="entry name" value="EamA_dom"/>
</dbReference>
<name>A0ABP8ICU9_9BURK</name>
<reference evidence="4" key="1">
    <citation type="journal article" date="2019" name="Int. J. Syst. Evol. Microbiol.">
        <title>The Global Catalogue of Microorganisms (GCM) 10K type strain sequencing project: providing services to taxonomists for standard genome sequencing and annotation.</title>
        <authorList>
            <consortium name="The Broad Institute Genomics Platform"/>
            <consortium name="The Broad Institute Genome Sequencing Center for Infectious Disease"/>
            <person name="Wu L."/>
            <person name="Ma J."/>
        </authorList>
    </citation>
    <scope>NUCLEOTIDE SEQUENCE [LARGE SCALE GENOMIC DNA]</scope>
    <source>
        <strain evidence="4">JCM 17804</strain>
    </source>
</reference>
<dbReference type="Proteomes" id="UP001500975">
    <property type="component" value="Unassembled WGS sequence"/>
</dbReference>